<feature type="domain" description="PLA2c" evidence="8">
    <location>
        <begin position="1"/>
        <end position="288"/>
    </location>
</feature>
<accession>A0A559KRQ4</accession>
<sequence length="288" mass="31741">MEGQRILSSTANDTDFADTQTPMPIIVAIERTTGQLQIASNSTVVKFNTWEMGSYDPSLSGFDPLKYVGSAFNNGTIKRGSHCIAGIDNIKFCMGTSSSLFSQAFLQIDKTEKVPDFSLNAITNTSADIGKENRDIANWPNPIYKYYPRNNPNANTTILTLVDSGEDSQNIPLHPLLIEDRNVDAILAADGSADTKTRWPNGTALVTTYQRSKGNASPRNNKLPKVPDQNTFINLGINKRPTFFGCDNSSGPSIVYLSNEPYTTESNFTTFDLEYSDIERNEIIQKGI</sequence>
<comment type="catalytic activity">
    <reaction evidence="7">
        <text>a 1-acyl-sn-glycero-3-phosphocholine + H2O = sn-glycerol 3-phosphocholine + a fatty acid + H(+)</text>
        <dbReference type="Rhea" id="RHEA:15177"/>
        <dbReference type="ChEBI" id="CHEBI:15377"/>
        <dbReference type="ChEBI" id="CHEBI:15378"/>
        <dbReference type="ChEBI" id="CHEBI:16870"/>
        <dbReference type="ChEBI" id="CHEBI:28868"/>
        <dbReference type="ChEBI" id="CHEBI:58168"/>
        <dbReference type="EC" id="3.1.1.5"/>
    </reaction>
</comment>
<dbReference type="GO" id="GO:0004623">
    <property type="term" value="F:phospholipase A2 activity"/>
    <property type="evidence" value="ECO:0007669"/>
    <property type="project" value="TreeGrafter"/>
</dbReference>
<reference evidence="9 10" key="1">
    <citation type="journal article" date="2019" name="Microbiol. Resour. Announc.">
        <title>High-quality draft genome sequence of Fusarium oxysporum f. sp. cubense strain 160527, a causal agent of Panama disease.</title>
        <authorList>
            <person name="Asai S."/>
            <person name="Ayukawa Y."/>
            <person name="Gan P."/>
            <person name="Masuda S."/>
            <person name="Komatsu K."/>
            <person name="Shirasu K."/>
            <person name="Arie T."/>
        </authorList>
    </citation>
    <scope>NUCLEOTIDE SEQUENCE [LARGE SCALE GENOMIC DNA]</scope>
    <source>
        <strain evidence="9 10">160527</strain>
    </source>
</reference>
<dbReference type="PANTHER" id="PTHR10728:SF62">
    <property type="entry name" value="LYSOPHOSPHOLIPASE"/>
    <property type="match status" value="1"/>
</dbReference>
<proteinExistence type="inferred from homology"/>
<dbReference type="GO" id="GO:0005783">
    <property type="term" value="C:endoplasmic reticulum"/>
    <property type="evidence" value="ECO:0007669"/>
    <property type="project" value="TreeGrafter"/>
</dbReference>
<evidence type="ECO:0000256" key="6">
    <source>
        <dbReference type="PROSITE-ProRule" id="PRU00555"/>
    </source>
</evidence>
<evidence type="ECO:0000256" key="2">
    <source>
        <dbReference type="ARBA" id="ARBA00022801"/>
    </source>
</evidence>
<dbReference type="InterPro" id="IPR002642">
    <property type="entry name" value="LysoPLipase_cat_dom"/>
</dbReference>
<evidence type="ECO:0000259" key="8">
    <source>
        <dbReference type="PROSITE" id="PS51210"/>
    </source>
</evidence>
<name>A0A559KRQ4_FUSOC</name>
<evidence type="ECO:0000256" key="1">
    <source>
        <dbReference type="ARBA" id="ARBA00008780"/>
    </source>
</evidence>
<dbReference type="Pfam" id="PF01735">
    <property type="entry name" value="PLA2_B"/>
    <property type="match status" value="1"/>
</dbReference>
<evidence type="ECO:0000256" key="3">
    <source>
        <dbReference type="ARBA" id="ARBA00022963"/>
    </source>
</evidence>
<evidence type="ECO:0000256" key="5">
    <source>
        <dbReference type="ARBA" id="ARBA00023180"/>
    </source>
</evidence>
<comment type="similarity">
    <text evidence="1 7">Belongs to the lysophospholipase family.</text>
</comment>
<dbReference type="GO" id="GO:0004622">
    <property type="term" value="F:phosphatidylcholine lysophospholipase activity"/>
    <property type="evidence" value="ECO:0007669"/>
    <property type="project" value="UniProtKB-EC"/>
</dbReference>
<keyword evidence="3 6" id="KW-0442">Lipid degradation</keyword>
<evidence type="ECO:0000313" key="9">
    <source>
        <dbReference type="EMBL" id="TVY62431.1"/>
    </source>
</evidence>
<dbReference type="GO" id="GO:0005829">
    <property type="term" value="C:cytosol"/>
    <property type="evidence" value="ECO:0007669"/>
    <property type="project" value="TreeGrafter"/>
</dbReference>
<organism evidence="9 10">
    <name type="scientific">Fusarium oxysporum f. sp. cubense</name>
    <dbReference type="NCBI Taxonomy" id="61366"/>
    <lineage>
        <taxon>Eukaryota</taxon>
        <taxon>Fungi</taxon>
        <taxon>Dikarya</taxon>
        <taxon>Ascomycota</taxon>
        <taxon>Pezizomycotina</taxon>
        <taxon>Sordariomycetes</taxon>
        <taxon>Hypocreomycetidae</taxon>
        <taxon>Hypocreales</taxon>
        <taxon>Nectriaceae</taxon>
        <taxon>Fusarium</taxon>
        <taxon>Fusarium oxysporum species complex</taxon>
    </lineage>
</organism>
<dbReference type="GO" id="GO:0046475">
    <property type="term" value="P:glycerophospholipid catabolic process"/>
    <property type="evidence" value="ECO:0007669"/>
    <property type="project" value="TreeGrafter"/>
</dbReference>
<dbReference type="SUPFAM" id="SSF52151">
    <property type="entry name" value="FabD/lysophospholipase-like"/>
    <property type="match status" value="1"/>
</dbReference>
<keyword evidence="2 6" id="KW-0378">Hydrolase</keyword>
<gene>
    <name evidence="9" type="primary">plb2-1</name>
    <name evidence="9" type="ORF">Focb16_v004358</name>
</gene>
<evidence type="ECO:0000256" key="4">
    <source>
        <dbReference type="ARBA" id="ARBA00023098"/>
    </source>
</evidence>
<dbReference type="Gene3D" id="3.40.1090.10">
    <property type="entry name" value="Cytosolic phospholipase A2 catalytic domain"/>
    <property type="match status" value="1"/>
</dbReference>
<dbReference type="AlphaFoldDB" id="A0A559KRQ4"/>
<evidence type="ECO:0000313" key="10">
    <source>
        <dbReference type="Proteomes" id="UP000320707"/>
    </source>
</evidence>
<dbReference type="PROSITE" id="PS51210">
    <property type="entry name" value="PLA2C"/>
    <property type="match status" value="1"/>
</dbReference>
<dbReference type="EMBL" id="SRMI01000010">
    <property type="protein sequence ID" value="TVY62431.1"/>
    <property type="molecule type" value="Genomic_DNA"/>
</dbReference>
<protein>
    <recommendedName>
        <fullName evidence="7">Lysophospholipase</fullName>
        <ecNumber evidence="7">3.1.1.5</ecNumber>
    </recommendedName>
</protein>
<comment type="caution">
    <text evidence="9">The sequence shown here is derived from an EMBL/GenBank/DDBJ whole genome shotgun (WGS) entry which is preliminary data.</text>
</comment>
<evidence type="ECO:0000256" key="7">
    <source>
        <dbReference type="RuleBase" id="RU362103"/>
    </source>
</evidence>
<dbReference type="SMART" id="SM00022">
    <property type="entry name" value="PLAc"/>
    <property type="match status" value="1"/>
</dbReference>
<keyword evidence="4 6" id="KW-0443">Lipid metabolism</keyword>
<dbReference type="PANTHER" id="PTHR10728">
    <property type="entry name" value="CYTOSOLIC PHOSPHOLIPASE A2"/>
    <property type="match status" value="1"/>
</dbReference>
<keyword evidence="5" id="KW-0325">Glycoprotein</keyword>
<dbReference type="Proteomes" id="UP000320707">
    <property type="component" value="Unassembled WGS sequence"/>
</dbReference>
<dbReference type="InterPro" id="IPR016035">
    <property type="entry name" value="Acyl_Trfase/lysoPLipase"/>
</dbReference>
<dbReference type="EC" id="3.1.1.5" evidence="7"/>